<dbReference type="GO" id="GO:0005686">
    <property type="term" value="C:U2 snRNP"/>
    <property type="evidence" value="ECO:0007669"/>
    <property type="project" value="TreeGrafter"/>
</dbReference>
<gene>
    <name evidence="2" type="ORF">PNOK_0052400</name>
</gene>
<dbReference type="OrthoDB" id="10259687at2759"/>
<dbReference type="Proteomes" id="UP000217199">
    <property type="component" value="Unassembled WGS sequence"/>
</dbReference>
<sequence>MSRPQDDRNQEATVYLGNLDERCTDALIWELMLQAGPVVNVHLPKDRISMAHQGYGFSLGEAHKGQQGLFRQKTT</sequence>
<dbReference type="InterPro" id="IPR000504">
    <property type="entry name" value="RRM_dom"/>
</dbReference>
<dbReference type="PANTHER" id="PTHR48030">
    <property type="entry name" value="SPLICING FACTOR 3B SUBUNIT 4"/>
    <property type="match status" value="1"/>
</dbReference>
<dbReference type="InterPro" id="IPR012677">
    <property type="entry name" value="Nucleotide-bd_a/b_plait_sf"/>
</dbReference>
<dbReference type="EMBL" id="NBII01000001">
    <property type="protein sequence ID" value="PAV23456.1"/>
    <property type="molecule type" value="Genomic_DNA"/>
</dbReference>
<reference evidence="2 3" key="1">
    <citation type="journal article" date="2017" name="Mol. Ecol.">
        <title>Comparative and population genomic landscape of Phellinus noxius: A hypervariable fungus causing root rot in trees.</title>
        <authorList>
            <person name="Chung C.L."/>
            <person name="Lee T.J."/>
            <person name="Akiba M."/>
            <person name="Lee H.H."/>
            <person name="Kuo T.H."/>
            <person name="Liu D."/>
            <person name="Ke H.M."/>
            <person name="Yokoi T."/>
            <person name="Roa M.B."/>
            <person name="Lu M.J."/>
            <person name="Chang Y.Y."/>
            <person name="Ann P.J."/>
            <person name="Tsai J.N."/>
            <person name="Chen C.Y."/>
            <person name="Tzean S.S."/>
            <person name="Ota Y."/>
            <person name="Hattori T."/>
            <person name="Sahashi N."/>
            <person name="Liou R.F."/>
            <person name="Kikuchi T."/>
            <person name="Tsai I.J."/>
        </authorList>
    </citation>
    <scope>NUCLEOTIDE SEQUENCE [LARGE SCALE GENOMIC DNA]</scope>
    <source>
        <strain evidence="2 3">FFPRI411160</strain>
    </source>
</reference>
<dbReference type="Gene3D" id="3.30.70.330">
    <property type="match status" value="1"/>
</dbReference>
<evidence type="ECO:0000313" key="2">
    <source>
        <dbReference type="EMBL" id="PAV23456.1"/>
    </source>
</evidence>
<comment type="caution">
    <text evidence="2">The sequence shown here is derived from an EMBL/GenBank/DDBJ whole genome shotgun (WGS) entry which is preliminary data.</text>
</comment>
<dbReference type="Pfam" id="PF00076">
    <property type="entry name" value="RRM_1"/>
    <property type="match status" value="1"/>
</dbReference>
<evidence type="ECO:0000313" key="3">
    <source>
        <dbReference type="Proteomes" id="UP000217199"/>
    </source>
</evidence>
<dbReference type="InterPro" id="IPR035979">
    <property type="entry name" value="RBD_domain_sf"/>
</dbReference>
<dbReference type="PANTHER" id="PTHR48030:SF3">
    <property type="entry name" value="SPLICING FACTOR 3B SUBUNIT 4"/>
    <property type="match status" value="1"/>
</dbReference>
<proteinExistence type="predicted"/>
<feature type="domain" description="RRM" evidence="1">
    <location>
        <begin position="14"/>
        <end position="57"/>
    </location>
</feature>
<evidence type="ECO:0000259" key="1">
    <source>
        <dbReference type="Pfam" id="PF00076"/>
    </source>
</evidence>
<dbReference type="InterPro" id="IPR052084">
    <property type="entry name" value="SF3B4_spliceosome_assoc"/>
</dbReference>
<organism evidence="2 3">
    <name type="scientific">Pyrrhoderma noxium</name>
    <dbReference type="NCBI Taxonomy" id="2282107"/>
    <lineage>
        <taxon>Eukaryota</taxon>
        <taxon>Fungi</taxon>
        <taxon>Dikarya</taxon>
        <taxon>Basidiomycota</taxon>
        <taxon>Agaricomycotina</taxon>
        <taxon>Agaricomycetes</taxon>
        <taxon>Hymenochaetales</taxon>
        <taxon>Hymenochaetaceae</taxon>
        <taxon>Pyrrhoderma</taxon>
    </lineage>
</organism>
<dbReference type="STRING" id="2282107.A0A286UV22"/>
<dbReference type="GO" id="GO:0003723">
    <property type="term" value="F:RNA binding"/>
    <property type="evidence" value="ECO:0007669"/>
    <property type="project" value="InterPro"/>
</dbReference>
<name>A0A286UV22_9AGAM</name>
<dbReference type="AlphaFoldDB" id="A0A286UV22"/>
<protein>
    <submittedName>
        <fullName evidence="2">Splicing factor 3b subunit 4</fullName>
    </submittedName>
</protein>
<dbReference type="GO" id="GO:0071011">
    <property type="term" value="C:precatalytic spliceosome"/>
    <property type="evidence" value="ECO:0007669"/>
    <property type="project" value="TreeGrafter"/>
</dbReference>
<dbReference type="SUPFAM" id="SSF54928">
    <property type="entry name" value="RNA-binding domain, RBD"/>
    <property type="match status" value="1"/>
</dbReference>
<dbReference type="InParanoid" id="A0A286UV22"/>
<accession>A0A286UV22</accession>
<keyword evidence="3" id="KW-1185">Reference proteome</keyword>
<dbReference type="GO" id="GO:0048026">
    <property type="term" value="P:positive regulation of mRNA splicing, via spliceosome"/>
    <property type="evidence" value="ECO:0007669"/>
    <property type="project" value="TreeGrafter"/>
</dbReference>
<dbReference type="GO" id="GO:0005730">
    <property type="term" value="C:nucleolus"/>
    <property type="evidence" value="ECO:0007669"/>
    <property type="project" value="TreeGrafter"/>
</dbReference>